<gene>
    <name evidence="2" type="ORF">CRH09_12890</name>
</gene>
<dbReference type="Pfam" id="PF13649">
    <property type="entry name" value="Methyltransf_25"/>
    <property type="match status" value="1"/>
</dbReference>
<evidence type="ECO:0000313" key="3">
    <source>
        <dbReference type="Proteomes" id="UP000221961"/>
    </source>
</evidence>
<dbReference type="PANTHER" id="PTHR43591">
    <property type="entry name" value="METHYLTRANSFERASE"/>
    <property type="match status" value="1"/>
</dbReference>
<dbReference type="Proteomes" id="UP000221961">
    <property type="component" value="Chromosome"/>
</dbReference>
<dbReference type="CDD" id="cd02440">
    <property type="entry name" value="AdoMet_MTases"/>
    <property type="match status" value="1"/>
</dbReference>
<dbReference type="GO" id="GO:0032259">
    <property type="term" value="P:methylation"/>
    <property type="evidence" value="ECO:0007669"/>
    <property type="project" value="UniProtKB-KW"/>
</dbReference>
<keyword evidence="2" id="KW-0489">Methyltransferase</keyword>
<dbReference type="RefSeq" id="WP_098694128.1">
    <property type="nucleotide sequence ID" value="NZ_CP023778.1"/>
</dbReference>
<accession>A0A291RHW7</accession>
<dbReference type="EMBL" id="CP023778">
    <property type="protein sequence ID" value="ATL66967.1"/>
    <property type="molecule type" value="Genomic_DNA"/>
</dbReference>
<dbReference type="SUPFAM" id="SSF53335">
    <property type="entry name" value="S-adenosyl-L-methionine-dependent methyltransferases"/>
    <property type="match status" value="1"/>
</dbReference>
<reference evidence="2 3" key="1">
    <citation type="submission" date="2017-10" db="EMBL/GenBank/DDBJ databases">
        <title>Comparative genomics between pathogenic Norcardia.</title>
        <authorList>
            <person name="Zeng L."/>
        </authorList>
    </citation>
    <scope>NUCLEOTIDE SEQUENCE [LARGE SCALE GENOMIC DNA]</scope>
    <source>
        <strain evidence="2 3">NC_YFY_NT001</strain>
    </source>
</reference>
<dbReference type="GeneID" id="88358299"/>
<dbReference type="KEGG" id="ntp:CRH09_12890"/>
<protein>
    <submittedName>
        <fullName evidence="2">SAM-dependent methyltransferase</fullName>
    </submittedName>
</protein>
<dbReference type="Gene3D" id="3.40.50.150">
    <property type="entry name" value="Vaccinia Virus protein VP39"/>
    <property type="match status" value="1"/>
</dbReference>
<dbReference type="PANTHER" id="PTHR43591:SF110">
    <property type="entry name" value="RHODANESE DOMAIN-CONTAINING PROTEIN"/>
    <property type="match status" value="1"/>
</dbReference>
<evidence type="ECO:0000259" key="1">
    <source>
        <dbReference type="Pfam" id="PF13649"/>
    </source>
</evidence>
<keyword evidence="2" id="KW-0808">Transferase</keyword>
<dbReference type="AlphaFoldDB" id="A0A291RHW7"/>
<evidence type="ECO:0000313" key="2">
    <source>
        <dbReference type="EMBL" id="ATL66967.1"/>
    </source>
</evidence>
<name>A0A291RHW7_9NOCA</name>
<dbReference type="InterPro" id="IPR029063">
    <property type="entry name" value="SAM-dependent_MTases_sf"/>
</dbReference>
<sequence length="257" mass="27480">MASELVRHYSTAAEGTRLSRTPHGRLEFLRTQELIRRHLTAPARVLDVGGGTGVHAEWLAADGHPVHVVDLVPGHIEAAAMLPGVTAQVGDARRLPVADRSIDAVLLLGPLYHLTESPDRATALAEAHRVLRPGGMIAAAAISRYSALLQKAADGTLDPDTTPSITQAIATGHYDGRVGFLPTHWHTADELRTELETAGFEQAEVYGLEGPTWPALDLAGADAFDVLAPAALRCARLIERDPHIINTSTHLLAFAHT</sequence>
<dbReference type="InterPro" id="IPR041698">
    <property type="entry name" value="Methyltransf_25"/>
</dbReference>
<dbReference type="GO" id="GO:0008168">
    <property type="term" value="F:methyltransferase activity"/>
    <property type="evidence" value="ECO:0007669"/>
    <property type="project" value="UniProtKB-KW"/>
</dbReference>
<proteinExistence type="predicted"/>
<organism evidence="2 3">
    <name type="scientific">Nocardia terpenica</name>
    <dbReference type="NCBI Taxonomy" id="455432"/>
    <lineage>
        <taxon>Bacteria</taxon>
        <taxon>Bacillati</taxon>
        <taxon>Actinomycetota</taxon>
        <taxon>Actinomycetes</taxon>
        <taxon>Mycobacteriales</taxon>
        <taxon>Nocardiaceae</taxon>
        <taxon>Nocardia</taxon>
    </lineage>
</organism>
<feature type="domain" description="Methyltransferase" evidence="1">
    <location>
        <begin position="45"/>
        <end position="135"/>
    </location>
</feature>